<accession>A0A6C0BS85</accession>
<reference evidence="1" key="1">
    <citation type="journal article" date="2020" name="Nature">
        <title>Giant virus diversity and host interactions through global metagenomics.</title>
        <authorList>
            <person name="Schulz F."/>
            <person name="Roux S."/>
            <person name="Paez-Espino D."/>
            <person name="Jungbluth S."/>
            <person name="Walsh D.A."/>
            <person name="Denef V.J."/>
            <person name="McMahon K.D."/>
            <person name="Konstantinidis K.T."/>
            <person name="Eloe-Fadrosh E.A."/>
            <person name="Kyrpides N.C."/>
            <person name="Woyke T."/>
        </authorList>
    </citation>
    <scope>NUCLEOTIDE SEQUENCE</scope>
    <source>
        <strain evidence="1">GVMAG-M-3300018416-26</strain>
    </source>
</reference>
<dbReference type="AlphaFoldDB" id="A0A6C0BS85"/>
<organism evidence="1">
    <name type="scientific">viral metagenome</name>
    <dbReference type="NCBI Taxonomy" id="1070528"/>
    <lineage>
        <taxon>unclassified sequences</taxon>
        <taxon>metagenomes</taxon>
        <taxon>organismal metagenomes</taxon>
    </lineage>
</organism>
<dbReference type="EMBL" id="MN739218">
    <property type="protein sequence ID" value="QHS94258.1"/>
    <property type="molecule type" value="Genomic_DNA"/>
</dbReference>
<protein>
    <submittedName>
        <fullName evidence="1">Uncharacterized protein</fullName>
    </submittedName>
</protein>
<evidence type="ECO:0000313" key="1">
    <source>
        <dbReference type="EMBL" id="QHS94258.1"/>
    </source>
</evidence>
<sequence length="36" mass="4598">MSLKPKYFNIYQIKFCYEKVYDTTFYEIIQNEFFDK</sequence>
<name>A0A6C0BS85_9ZZZZ</name>
<proteinExistence type="predicted"/>